<dbReference type="InParanoid" id="A0A2G5E6M5"/>
<organism evidence="2 3">
    <name type="scientific">Aquilegia coerulea</name>
    <name type="common">Rocky mountain columbine</name>
    <dbReference type="NCBI Taxonomy" id="218851"/>
    <lineage>
        <taxon>Eukaryota</taxon>
        <taxon>Viridiplantae</taxon>
        <taxon>Streptophyta</taxon>
        <taxon>Embryophyta</taxon>
        <taxon>Tracheophyta</taxon>
        <taxon>Spermatophyta</taxon>
        <taxon>Magnoliopsida</taxon>
        <taxon>Ranunculales</taxon>
        <taxon>Ranunculaceae</taxon>
        <taxon>Thalictroideae</taxon>
        <taxon>Aquilegia</taxon>
    </lineage>
</organism>
<protein>
    <submittedName>
        <fullName evidence="2">Uncharacterized protein</fullName>
    </submittedName>
</protein>
<keyword evidence="1" id="KW-0472">Membrane</keyword>
<dbReference type="Proteomes" id="UP000230069">
    <property type="component" value="Unassembled WGS sequence"/>
</dbReference>
<evidence type="ECO:0000313" key="2">
    <source>
        <dbReference type="EMBL" id="PIA51197.1"/>
    </source>
</evidence>
<sequence>MQSHSEPHSYLLMCSTCNKGNIIHCFICVSHFHRRHKRASQLKYCNNDQIYDNLYALYAIDTGLCHFMSLFLFSYGIAPPFGSIH</sequence>
<proteinExistence type="predicted"/>
<keyword evidence="1" id="KW-1133">Transmembrane helix</keyword>
<evidence type="ECO:0000256" key="1">
    <source>
        <dbReference type="SAM" id="Phobius"/>
    </source>
</evidence>
<keyword evidence="3" id="KW-1185">Reference proteome</keyword>
<reference evidence="2 3" key="1">
    <citation type="submission" date="2017-09" db="EMBL/GenBank/DDBJ databases">
        <title>WGS assembly of Aquilegia coerulea Goldsmith.</title>
        <authorList>
            <person name="Hodges S."/>
            <person name="Kramer E."/>
            <person name="Nordborg M."/>
            <person name="Tomkins J."/>
            <person name="Borevitz J."/>
            <person name="Derieg N."/>
            <person name="Yan J."/>
            <person name="Mihaltcheva S."/>
            <person name="Hayes R.D."/>
            <person name="Rokhsar D."/>
        </authorList>
    </citation>
    <scope>NUCLEOTIDE SEQUENCE [LARGE SCALE GENOMIC DNA]</scope>
    <source>
        <strain evidence="3">cv. Goldsmith</strain>
    </source>
</reference>
<dbReference type="OrthoDB" id="1652002at2759"/>
<keyword evidence="1" id="KW-0812">Transmembrane</keyword>
<dbReference type="EMBL" id="KZ305028">
    <property type="protein sequence ID" value="PIA51197.1"/>
    <property type="molecule type" value="Genomic_DNA"/>
</dbReference>
<accession>A0A2G5E6M5</accession>
<feature type="transmembrane region" description="Helical" evidence="1">
    <location>
        <begin position="55"/>
        <end position="78"/>
    </location>
</feature>
<evidence type="ECO:0000313" key="3">
    <source>
        <dbReference type="Proteomes" id="UP000230069"/>
    </source>
</evidence>
<dbReference type="AlphaFoldDB" id="A0A2G5E6M5"/>
<gene>
    <name evidence="2" type="ORF">AQUCO_01100200v1</name>
</gene>
<name>A0A2G5E6M5_AQUCA</name>